<keyword evidence="2" id="KW-1185">Reference proteome</keyword>
<accession>A0ACC0MLQ6</accession>
<reference evidence="1" key="1">
    <citation type="submission" date="2022-02" db="EMBL/GenBank/DDBJ databases">
        <title>Plant Genome Project.</title>
        <authorList>
            <person name="Zhang R.-G."/>
        </authorList>
    </citation>
    <scope>NUCLEOTIDE SEQUENCE</scope>
    <source>
        <strain evidence="1">AT1</strain>
    </source>
</reference>
<comment type="caution">
    <text evidence="1">The sequence shown here is derived from an EMBL/GenBank/DDBJ whole genome shotgun (WGS) entry which is preliminary data.</text>
</comment>
<sequence length="94" mass="10860">MTEEDFIRNHRRINGGNDLPREYLSEINHSVCQTEIRLTPRQGSGFPVMTRRNYSVPLGQTRVLALHIRTVHSAPGRLGFSERKEREKGGERVF</sequence>
<evidence type="ECO:0000313" key="2">
    <source>
        <dbReference type="Proteomes" id="UP001062846"/>
    </source>
</evidence>
<proteinExistence type="predicted"/>
<dbReference type="EMBL" id="CM046395">
    <property type="protein sequence ID" value="KAI8541681.1"/>
    <property type="molecule type" value="Genomic_DNA"/>
</dbReference>
<dbReference type="Proteomes" id="UP001062846">
    <property type="component" value="Chromosome 8"/>
</dbReference>
<protein>
    <submittedName>
        <fullName evidence="1">Uncharacterized protein</fullName>
    </submittedName>
</protein>
<organism evidence="1 2">
    <name type="scientific">Rhododendron molle</name>
    <name type="common">Chinese azalea</name>
    <name type="synonym">Azalea mollis</name>
    <dbReference type="NCBI Taxonomy" id="49168"/>
    <lineage>
        <taxon>Eukaryota</taxon>
        <taxon>Viridiplantae</taxon>
        <taxon>Streptophyta</taxon>
        <taxon>Embryophyta</taxon>
        <taxon>Tracheophyta</taxon>
        <taxon>Spermatophyta</taxon>
        <taxon>Magnoliopsida</taxon>
        <taxon>eudicotyledons</taxon>
        <taxon>Gunneridae</taxon>
        <taxon>Pentapetalae</taxon>
        <taxon>asterids</taxon>
        <taxon>Ericales</taxon>
        <taxon>Ericaceae</taxon>
        <taxon>Ericoideae</taxon>
        <taxon>Rhodoreae</taxon>
        <taxon>Rhododendron</taxon>
    </lineage>
</organism>
<gene>
    <name evidence="1" type="ORF">RHMOL_Rhmol08G0080900</name>
</gene>
<evidence type="ECO:0000313" key="1">
    <source>
        <dbReference type="EMBL" id="KAI8541681.1"/>
    </source>
</evidence>
<name>A0ACC0MLQ6_RHOML</name>